<evidence type="ECO:0000313" key="2">
    <source>
        <dbReference type="WBParaSite" id="PDA_v2.g11518.t1"/>
    </source>
</evidence>
<dbReference type="WBParaSite" id="PDA_v2.g11518.t1">
    <property type="protein sequence ID" value="PDA_v2.g11518.t1"/>
    <property type="gene ID" value="PDA_v2.g11518"/>
</dbReference>
<evidence type="ECO:0000313" key="1">
    <source>
        <dbReference type="Proteomes" id="UP000887578"/>
    </source>
</evidence>
<sequence>MTISKSSQDILNVSVAFKKEMLKTLTSDDKNGMDFITEVAEIERIRNILKLSKKHFDVNGLTEFNYDPAIAGGAKAFVDRKIITRKMADKISKETGCSKETLMYSGIPYNRKRETNAAKNIYSF</sequence>
<dbReference type="Proteomes" id="UP000887578">
    <property type="component" value="Unplaced"/>
</dbReference>
<protein>
    <submittedName>
        <fullName evidence="2">Uncharacterized protein</fullName>
    </submittedName>
</protein>
<proteinExistence type="predicted"/>
<reference evidence="2" key="1">
    <citation type="submission" date="2022-11" db="UniProtKB">
        <authorList>
            <consortium name="WormBaseParasite"/>
        </authorList>
    </citation>
    <scope>IDENTIFICATION</scope>
</reference>
<dbReference type="AlphaFoldDB" id="A0A914P2P4"/>
<name>A0A914P2P4_9BILA</name>
<organism evidence="1 2">
    <name type="scientific">Panagrolaimus davidi</name>
    <dbReference type="NCBI Taxonomy" id="227884"/>
    <lineage>
        <taxon>Eukaryota</taxon>
        <taxon>Metazoa</taxon>
        <taxon>Ecdysozoa</taxon>
        <taxon>Nematoda</taxon>
        <taxon>Chromadorea</taxon>
        <taxon>Rhabditida</taxon>
        <taxon>Tylenchina</taxon>
        <taxon>Panagrolaimomorpha</taxon>
        <taxon>Panagrolaimoidea</taxon>
        <taxon>Panagrolaimidae</taxon>
        <taxon>Panagrolaimus</taxon>
    </lineage>
</organism>
<accession>A0A914P2P4</accession>
<keyword evidence="1" id="KW-1185">Reference proteome</keyword>